<dbReference type="GO" id="GO:0005829">
    <property type="term" value="C:cytosol"/>
    <property type="evidence" value="ECO:0007669"/>
    <property type="project" value="TreeGrafter"/>
</dbReference>
<dbReference type="AlphaFoldDB" id="A0A5E4ZXG0"/>
<evidence type="ECO:0000256" key="3">
    <source>
        <dbReference type="SAM" id="SignalP"/>
    </source>
</evidence>
<evidence type="ECO:0000313" key="5">
    <source>
        <dbReference type="Proteomes" id="UP000383122"/>
    </source>
</evidence>
<proteinExistence type="predicted"/>
<dbReference type="RefSeq" id="WP_174990891.1">
    <property type="nucleotide sequence ID" value="NZ_CABPSP010000004.1"/>
</dbReference>
<organism evidence="4 5">
    <name type="scientific">Pandoraea anapnoica</name>
    <dbReference type="NCBI Taxonomy" id="2508301"/>
    <lineage>
        <taxon>Bacteria</taxon>
        <taxon>Pseudomonadati</taxon>
        <taxon>Pseudomonadota</taxon>
        <taxon>Betaproteobacteria</taxon>
        <taxon>Burkholderiales</taxon>
        <taxon>Burkholderiaceae</taxon>
        <taxon>Pandoraea</taxon>
    </lineage>
</organism>
<feature type="signal peptide" evidence="3">
    <location>
        <begin position="1"/>
        <end position="35"/>
    </location>
</feature>
<dbReference type="InterPro" id="IPR003409">
    <property type="entry name" value="MORN"/>
</dbReference>
<protein>
    <submittedName>
        <fullName evidence="4">MORN repeat-containing protein</fullName>
    </submittedName>
</protein>
<reference evidence="4 5" key="1">
    <citation type="submission" date="2019-08" db="EMBL/GenBank/DDBJ databases">
        <authorList>
            <person name="Peeters C."/>
        </authorList>
    </citation>
    <scope>NUCLEOTIDE SEQUENCE [LARGE SCALE GENOMIC DNA]</scope>
    <source>
        <strain evidence="4 5">LMG 31117</strain>
    </source>
</reference>
<sequence>MAHVYKRAYQAYRAKLALAAASAVGLFAIVGNAHAEEGAFIQAEGPSHCKVWSDAKPEERPEWTSTWTGSCNKNGIADGPGVQEWSRNGVFSARFEGTMVNGKRGGVGVYTWASGDRYEGPFAADGRTGKAKYHWANGDFYDGDFIAGKRTGKGVYIWASGKRYEGDFVDSDMTGEGYQLETNGNTYRGGWLKNQFSGNGVIVFAQDGSIRAGQFVNGKIVEGTDSQADGTLIATYSNGVRTKAASADSGPGVFSFVAGLLGAAAQGVASGGGRNAAQYQAAATALQAVSGTGSSGGGTMPMAQPVSTMASAGNGSVGNAASGGGRASSNDPFAGRKATDPVKGCIDQVRIKRGATGWGGWYDYETGIVNKCGYVVNTAWCVTSLKGESDAAQCEKQYSGMYGLNPGQQSSLHADRFGELQMLSCKEPAMPLKIQWNGTRFTGTCYLPPGQS</sequence>
<dbReference type="Gene3D" id="2.20.110.10">
    <property type="entry name" value="Histone H3 K4-specific methyltransferase SET7/9 N-terminal domain"/>
    <property type="match status" value="2"/>
</dbReference>
<evidence type="ECO:0000256" key="1">
    <source>
        <dbReference type="ARBA" id="ARBA00022737"/>
    </source>
</evidence>
<name>A0A5E4ZXG0_9BURK</name>
<dbReference type="SMART" id="SM00698">
    <property type="entry name" value="MORN"/>
    <property type="match status" value="4"/>
</dbReference>
<evidence type="ECO:0000313" key="4">
    <source>
        <dbReference type="EMBL" id="VVE65457.1"/>
    </source>
</evidence>
<keyword evidence="5" id="KW-1185">Reference proteome</keyword>
<dbReference type="Pfam" id="PF02493">
    <property type="entry name" value="MORN"/>
    <property type="match status" value="4"/>
</dbReference>
<dbReference type="EMBL" id="CABPSP010000004">
    <property type="protein sequence ID" value="VVE65457.1"/>
    <property type="molecule type" value="Genomic_DNA"/>
</dbReference>
<keyword evidence="1" id="KW-0677">Repeat</keyword>
<gene>
    <name evidence="4" type="ORF">PAN31117_01876</name>
</gene>
<dbReference type="SUPFAM" id="SSF82185">
    <property type="entry name" value="Histone H3 K4-specific methyltransferase SET7/9 N-terminal domain"/>
    <property type="match status" value="1"/>
</dbReference>
<evidence type="ECO:0000256" key="2">
    <source>
        <dbReference type="SAM" id="MobiDB-lite"/>
    </source>
</evidence>
<dbReference type="PANTHER" id="PTHR43215:SF14">
    <property type="entry name" value="RADIAL SPOKE HEAD 1 HOMOLOG"/>
    <property type="match status" value="1"/>
</dbReference>
<feature type="compositionally biased region" description="Low complexity" evidence="2">
    <location>
        <begin position="310"/>
        <end position="320"/>
    </location>
</feature>
<feature type="chain" id="PRO_5023133145" evidence="3">
    <location>
        <begin position="36"/>
        <end position="452"/>
    </location>
</feature>
<keyword evidence="3" id="KW-0732">Signal</keyword>
<accession>A0A5E4ZXG0</accession>
<feature type="region of interest" description="Disordered" evidence="2">
    <location>
        <begin position="294"/>
        <end position="338"/>
    </location>
</feature>
<dbReference type="PANTHER" id="PTHR43215">
    <property type="entry name" value="RADIAL SPOKE HEAD 1 HOMOLOG"/>
    <property type="match status" value="1"/>
</dbReference>
<dbReference type="Proteomes" id="UP000383122">
    <property type="component" value="Unassembled WGS sequence"/>
</dbReference>